<evidence type="ECO:0000313" key="2">
    <source>
        <dbReference type="Proteomes" id="UP000229247"/>
    </source>
</evidence>
<proteinExistence type="predicted"/>
<gene>
    <name evidence="1" type="ORF">COS30_02380</name>
</gene>
<dbReference type="AlphaFoldDB" id="A0A2M7D5U1"/>
<accession>A0A2M7D5U1</accession>
<dbReference type="EMBL" id="PEUE01000056">
    <property type="protein sequence ID" value="PIV38388.1"/>
    <property type="molecule type" value="Genomic_DNA"/>
</dbReference>
<reference evidence="2" key="1">
    <citation type="submission" date="2017-09" db="EMBL/GenBank/DDBJ databases">
        <title>Depth-based differentiation of microbial function through sediment-hosted aquifers and enrichment of novel symbionts in the deep terrestrial subsurface.</title>
        <authorList>
            <person name="Probst A.J."/>
            <person name="Ladd B."/>
            <person name="Jarett J.K."/>
            <person name="Geller-Mcgrath D.E."/>
            <person name="Sieber C.M.K."/>
            <person name="Emerson J.B."/>
            <person name="Anantharaman K."/>
            <person name="Thomas B.C."/>
            <person name="Malmstrom R."/>
            <person name="Stieglmeier M."/>
            <person name="Klingl A."/>
            <person name="Woyke T."/>
            <person name="Ryan C.M."/>
            <person name="Banfield J.F."/>
        </authorList>
    </citation>
    <scope>NUCLEOTIDE SEQUENCE [LARGE SCALE GENOMIC DNA]</scope>
</reference>
<dbReference type="Proteomes" id="UP000229247">
    <property type="component" value="Unassembled WGS sequence"/>
</dbReference>
<protein>
    <submittedName>
        <fullName evidence="1">Uncharacterized protein</fullName>
    </submittedName>
</protein>
<evidence type="ECO:0000313" key="1">
    <source>
        <dbReference type="EMBL" id="PIV38388.1"/>
    </source>
</evidence>
<comment type="caution">
    <text evidence="1">The sequence shown here is derived from an EMBL/GenBank/DDBJ whole genome shotgun (WGS) entry which is preliminary data.</text>
</comment>
<name>A0A2M7D5U1_9BACT</name>
<sequence length="185" mass="22250">MILKELINNIIPYYNKYKRNQENLTGAQALEIIWDVGNLIKEYLKDKNIAPRTLYHQIYGKSEGDTDIPQKSYITRDFLDRAYRVKRIFNDKNEIKKTFPNLKRYRLFYKSMPFFDEGRFKMENTDRKKLIELLNSNKTYNEIITEVAKLREKRIGLSIPKDSKLKELEREKKYLLLFIVYSTSS</sequence>
<organism evidence="1 2">
    <name type="scientific">Candidatus Portnoybacteria bacterium CG02_land_8_20_14_3_00_45_8</name>
    <dbReference type="NCBI Taxonomy" id="1974807"/>
    <lineage>
        <taxon>Bacteria</taxon>
        <taxon>Candidatus Portnoyibacteriota</taxon>
    </lineage>
</organism>